<dbReference type="InterPro" id="IPR002213">
    <property type="entry name" value="UDP_glucos_trans"/>
</dbReference>
<dbReference type="PROSITE" id="PS00375">
    <property type="entry name" value="UDPGT"/>
    <property type="match status" value="1"/>
</dbReference>
<accession>A0A821WCJ8</accession>
<sequence>MKWVIIWILFLNMCTGYRVLLVFPFPFKSHSIFGEGFVRHLINAGHEVTYVTPFPLNNTNPKLHQIELTSDNSFKPSLNLKDIFERNMRHEGWKIFLMMKSVAEKTALNVKVQELLNDTGRKFDVAVVEWMDHEIYSGFSAVFECPFIWFFPYDQYIEIFRLIHTPPNPAYTPNAKTINVPPFTFKQRVQELWYTMVTLFRRHFFIHSLEEETYRIFFEPAMNKRGKELPAYSDVKYNASIAFSGSHISLRDLPEVPSALKMIGGFHVKTQIEPLPEDLQKIMDRSKQGVILFSMGTQLTFGGLSNLVTELVNTFSKLKYTVLWKTNEESFALPSNVIAKKWVPQVSVLAHPNCILFITHGGLLSVTEAVHFGVPIIGLPAFADQFINVRNAVNNGFAKEVKLSVNMGNELLLAINDVTNDPRYLARAKEISRIYHSRVAPPGVELVHWIEEVVTSRGAPHLRSPALTMPFYQKYYLDLAATILIIPVIMYLTRSLIYSLRKSDLKNKKND</sequence>
<feature type="transmembrane region" description="Helical" evidence="5">
    <location>
        <begin position="475"/>
        <end position="493"/>
    </location>
</feature>
<keyword evidence="3 4" id="KW-0808">Transferase</keyword>
<keyword evidence="7" id="KW-1185">Reference proteome</keyword>
<dbReference type="GO" id="GO:0015020">
    <property type="term" value="F:glucuronosyltransferase activity"/>
    <property type="evidence" value="ECO:0007669"/>
    <property type="project" value="UniProtKB-EC"/>
</dbReference>
<name>A0A821WCJ8_9NEOP</name>
<dbReference type="CDD" id="cd03784">
    <property type="entry name" value="GT1_Gtf-like"/>
    <property type="match status" value="1"/>
</dbReference>
<dbReference type="Proteomes" id="UP000663880">
    <property type="component" value="Unassembled WGS sequence"/>
</dbReference>
<dbReference type="OrthoDB" id="5835829at2759"/>
<dbReference type="FunFam" id="3.40.50.2000:FF:000021">
    <property type="entry name" value="UDP-glucuronosyltransferase"/>
    <property type="match status" value="1"/>
</dbReference>
<dbReference type="PANTHER" id="PTHR48043">
    <property type="entry name" value="EG:EG0003.4 PROTEIN-RELATED"/>
    <property type="match status" value="1"/>
</dbReference>
<dbReference type="InterPro" id="IPR050271">
    <property type="entry name" value="UDP-glycosyltransferase"/>
</dbReference>
<evidence type="ECO:0000313" key="6">
    <source>
        <dbReference type="EMBL" id="CAF4920094.1"/>
    </source>
</evidence>
<keyword evidence="2 4" id="KW-0328">Glycosyltransferase</keyword>
<reference evidence="6" key="1">
    <citation type="submission" date="2021-02" db="EMBL/GenBank/DDBJ databases">
        <authorList>
            <person name="Steward A R."/>
        </authorList>
    </citation>
    <scope>NUCLEOTIDE SEQUENCE</scope>
</reference>
<evidence type="ECO:0000256" key="1">
    <source>
        <dbReference type="ARBA" id="ARBA00009995"/>
    </source>
</evidence>
<comment type="caution">
    <text evidence="6">The sequence shown here is derived from an EMBL/GenBank/DDBJ whole genome shotgun (WGS) entry which is preliminary data.</text>
</comment>
<comment type="similarity">
    <text evidence="1 4">Belongs to the UDP-glycosyltransferase family.</text>
</comment>
<comment type="subcellular location">
    <subcellularLocation>
        <location evidence="5">Membrane</location>
        <topology evidence="5">Single-pass membrane protein</topology>
    </subcellularLocation>
</comment>
<evidence type="ECO:0000256" key="4">
    <source>
        <dbReference type="RuleBase" id="RU003718"/>
    </source>
</evidence>
<evidence type="ECO:0000256" key="2">
    <source>
        <dbReference type="ARBA" id="ARBA00022676"/>
    </source>
</evidence>
<evidence type="ECO:0000313" key="7">
    <source>
        <dbReference type="Proteomes" id="UP000663880"/>
    </source>
</evidence>
<evidence type="ECO:0000256" key="5">
    <source>
        <dbReference type="RuleBase" id="RU362059"/>
    </source>
</evidence>
<evidence type="ECO:0000256" key="3">
    <source>
        <dbReference type="ARBA" id="ARBA00022679"/>
    </source>
</evidence>
<dbReference type="Gene3D" id="3.40.50.2000">
    <property type="entry name" value="Glycogen Phosphorylase B"/>
    <property type="match status" value="1"/>
</dbReference>
<dbReference type="Pfam" id="PF00201">
    <property type="entry name" value="UDPGT"/>
    <property type="match status" value="1"/>
</dbReference>
<keyword evidence="5" id="KW-0812">Transmembrane</keyword>
<dbReference type="PANTHER" id="PTHR48043:SF159">
    <property type="entry name" value="EG:EG0003.4 PROTEIN-RELATED"/>
    <property type="match status" value="1"/>
</dbReference>
<proteinExistence type="inferred from homology"/>
<comment type="catalytic activity">
    <reaction evidence="5">
        <text>glucuronate acceptor + UDP-alpha-D-glucuronate = acceptor beta-D-glucuronoside + UDP + H(+)</text>
        <dbReference type="Rhea" id="RHEA:21032"/>
        <dbReference type="ChEBI" id="CHEBI:15378"/>
        <dbReference type="ChEBI" id="CHEBI:58052"/>
        <dbReference type="ChEBI" id="CHEBI:58223"/>
        <dbReference type="ChEBI" id="CHEBI:132367"/>
        <dbReference type="ChEBI" id="CHEBI:132368"/>
        <dbReference type="EC" id="2.4.1.17"/>
    </reaction>
</comment>
<dbReference type="AlphaFoldDB" id="A0A821WCJ8"/>
<keyword evidence="5" id="KW-1133">Transmembrane helix</keyword>
<keyword evidence="5" id="KW-0472">Membrane</keyword>
<dbReference type="EMBL" id="CAJOBZ010000054">
    <property type="protein sequence ID" value="CAF4920094.1"/>
    <property type="molecule type" value="Genomic_DNA"/>
</dbReference>
<organism evidence="6 7">
    <name type="scientific">Pieris macdunnoughi</name>
    <dbReference type="NCBI Taxonomy" id="345717"/>
    <lineage>
        <taxon>Eukaryota</taxon>
        <taxon>Metazoa</taxon>
        <taxon>Ecdysozoa</taxon>
        <taxon>Arthropoda</taxon>
        <taxon>Hexapoda</taxon>
        <taxon>Insecta</taxon>
        <taxon>Pterygota</taxon>
        <taxon>Neoptera</taxon>
        <taxon>Endopterygota</taxon>
        <taxon>Lepidoptera</taxon>
        <taxon>Glossata</taxon>
        <taxon>Ditrysia</taxon>
        <taxon>Papilionoidea</taxon>
        <taxon>Pieridae</taxon>
        <taxon>Pierinae</taxon>
        <taxon>Pieris</taxon>
    </lineage>
</organism>
<dbReference type="InterPro" id="IPR035595">
    <property type="entry name" value="UDP_glycos_trans_CS"/>
</dbReference>
<gene>
    <name evidence="6" type="ORF">PMACD_LOCUS12936</name>
</gene>
<dbReference type="GO" id="GO:0016020">
    <property type="term" value="C:membrane"/>
    <property type="evidence" value="ECO:0007669"/>
    <property type="project" value="UniProtKB-SubCell"/>
</dbReference>
<dbReference type="EC" id="2.4.1.17" evidence="5"/>
<dbReference type="SUPFAM" id="SSF53756">
    <property type="entry name" value="UDP-Glycosyltransferase/glycogen phosphorylase"/>
    <property type="match status" value="1"/>
</dbReference>
<protein>
    <recommendedName>
        <fullName evidence="5">UDP-glucuronosyltransferase</fullName>
        <ecNumber evidence="5">2.4.1.17</ecNumber>
    </recommendedName>
</protein>